<dbReference type="SUPFAM" id="SSF53448">
    <property type="entry name" value="Nucleotide-diphospho-sugar transferases"/>
    <property type="match status" value="1"/>
</dbReference>
<dbReference type="InterPro" id="IPR001173">
    <property type="entry name" value="Glyco_trans_2-like"/>
</dbReference>
<accession>A0A4P6HM73</accession>
<gene>
    <name evidence="5" type="ORF">C3Y92_14210</name>
</gene>
<keyword evidence="2" id="KW-0328">Glycosyltransferase</keyword>
<protein>
    <submittedName>
        <fullName evidence="5">Glycosyl transferase</fullName>
    </submittedName>
</protein>
<evidence type="ECO:0000259" key="4">
    <source>
        <dbReference type="Pfam" id="PF00535"/>
    </source>
</evidence>
<organism evidence="5 6">
    <name type="scientific">Solidesulfovibrio carbinolicus</name>
    <dbReference type="NCBI Taxonomy" id="296842"/>
    <lineage>
        <taxon>Bacteria</taxon>
        <taxon>Pseudomonadati</taxon>
        <taxon>Thermodesulfobacteriota</taxon>
        <taxon>Desulfovibrionia</taxon>
        <taxon>Desulfovibrionales</taxon>
        <taxon>Desulfovibrionaceae</taxon>
        <taxon>Solidesulfovibrio</taxon>
    </lineage>
</organism>
<dbReference type="CDD" id="cd00761">
    <property type="entry name" value="Glyco_tranf_GTA_type"/>
    <property type="match status" value="1"/>
</dbReference>
<name>A0A4P6HM73_9BACT</name>
<dbReference type="InterPro" id="IPR011990">
    <property type="entry name" value="TPR-like_helical_dom_sf"/>
</dbReference>
<sequence length="543" mass="56124">MTDPCAGLPGPLSRLLAVGGSGAGLVALRDASLAAGPAQAALTSALALAAWAETPLDPFAAAVAARLGGDSPQTRAAAGVAVAAKPAGPEPYYERLAGRRDTGRMVAYLLERCRKEPVEPSWLARLARIAPMLPAGDDLAEAEGLLAAAAGPLAAPGAMAAGELALLAGRAKAAEAHLRRALAQLPTGAAAFRLAEALLAQGRRGEALAAYAVARTSHPWDTLLAARAADVAAGRDTALARLPGSLAVLVYCWNSPDLLAQALDALAASDWRHAPDAKVVILDNGSPDGVVSAVAAARTAVFGGRLAVLRLPINVGAPAARNWLAALPEVRERDFVAYLDDDAFVPPDWLGRFGAAVAAAPGAGVWGCRVAARDAPRFFQCGDAHLLPSPREQGALGRGFELARPWLAAPDWGQFRVSRPCASVTGCCHLFARPTLDAVGGFDIRFSPTQYDDLDHDLRLLLRREIPRYWGHLTVVHAKTTGAAGQPGGPAWGSGFANQLKLHGKYDDAAIAAASDAAFAALAADRQEKARRLDALAGEGGRG</sequence>
<dbReference type="SUPFAM" id="SSF48452">
    <property type="entry name" value="TPR-like"/>
    <property type="match status" value="1"/>
</dbReference>
<dbReference type="Pfam" id="PF00535">
    <property type="entry name" value="Glycos_transf_2"/>
    <property type="match status" value="1"/>
</dbReference>
<dbReference type="GO" id="GO:0016757">
    <property type="term" value="F:glycosyltransferase activity"/>
    <property type="evidence" value="ECO:0007669"/>
    <property type="project" value="UniProtKB-KW"/>
</dbReference>
<dbReference type="EMBL" id="CP026538">
    <property type="protein sequence ID" value="QAZ68313.1"/>
    <property type="molecule type" value="Genomic_DNA"/>
</dbReference>
<feature type="domain" description="Glycosyltransferase 2-like" evidence="4">
    <location>
        <begin position="248"/>
        <end position="380"/>
    </location>
</feature>
<dbReference type="Gene3D" id="3.90.550.10">
    <property type="entry name" value="Spore Coat Polysaccharide Biosynthesis Protein SpsA, Chain A"/>
    <property type="match status" value="1"/>
</dbReference>
<proteinExistence type="inferred from homology"/>
<dbReference type="RefSeq" id="WP_129353688.1">
    <property type="nucleotide sequence ID" value="NZ_CP026538.1"/>
</dbReference>
<dbReference type="Proteomes" id="UP000293296">
    <property type="component" value="Chromosome"/>
</dbReference>
<reference evidence="5 6" key="1">
    <citation type="submission" date="2018-02" db="EMBL/GenBank/DDBJ databases">
        <title>Genome sequence of Desulfovibrio carbinolicus DSM 3852.</title>
        <authorList>
            <person name="Wilbanks E."/>
            <person name="Skennerton C.T."/>
            <person name="Orphan V.J."/>
        </authorList>
    </citation>
    <scope>NUCLEOTIDE SEQUENCE [LARGE SCALE GENOMIC DNA]</scope>
    <source>
        <strain evidence="5 6">DSM 3852</strain>
    </source>
</reference>
<comment type="similarity">
    <text evidence="1">Belongs to the glycosyltransferase 2 family.</text>
</comment>
<evidence type="ECO:0000313" key="6">
    <source>
        <dbReference type="Proteomes" id="UP000293296"/>
    </source>
</evidence>
<dbReference type="InterPro" id="IPR029044">
    <property type="entry name" value="Nucleotide-diphossugar_trans"/>
</dbReference>
<dbReference type="PANTHER" id="PTHR43179:SF12">
    <property type="entry name" value="GALACTOFURANOSYLTRANSFERASE GLFT2"/>
    <property type="match status" value="1"/>
</dbReference>
<evidence type="ECO:0000256" key="1">
    <source>
        <dbReference type="ARBA" id="ARBA00006739"/>
    </source>
</evidence>
<evidence type="ECO:0000313" key="5">
    <source>
        <dbReference type="EMBL" id="QAZ68313.1"/>
    </source>
</evidence>
<evidence type="ECO:0000256" key="2">
    <source>
        <dbReference type="ARBA" id="ARBA00022676"/>
    </source>
</evidence>
<keyword evidence="6" id="KW-1185">Reference proteome</keyword>
<dbReference type="OrthoDB" id="5443808at2"/>
<dbReference type="AlphaFoldDB" id="A0A4P6HM73"/>
<evidence type="ECO:0000256" key="3">
    <source>
        <dbReference type="ARBA" id="ARBA00022679"/>
    </source>
</evidence>
<keyword evidence="3 5" id="KW-0808">Transferase</keyword>
<dbReference type="KEGG" id="dcb:C3Y92_14210"/>
<dbReference type="PANTHER" id="PTHR43179">
    <property type="entry name" value="RHAMNOSYLTRANSFERASE WBBL"/>
    <property type="match status" value="1"/>
</dbReference>